<feature type="repeat" description="WD" evidence="11">
    <location>
        <begin position="144"/>
        <end position="186"/>
    </location>
</feature>
<dbReference type="PANTHER" id="PTHR46027">
    <property type="entry name" value="PEROXISOMAL TARGETING SIGNAL 2 RECEPTOR"/>
    <property type="match status" value="1"/>
</dbReference>
<dbReference type="Gene3D" id="2.130.10.10">
    <property type="entry name" value="YVTN repeat-like/Quinoprotein amine dehydrogenase"/>
    <property type="match status" value="1"/>
</dbReference>
<gene>
    <name evidence="12" type="ORF">PoB_000212000</name>
</gene>
<feature type="repeat" description="WD" evidence="11">
    <location>
        <begin position="72"/>
        <end position="90"/>
    </location>
</feature>
<accession>A0AAV3XYB0</accession>
<dbReference type="InterPro" id="IPR036322">
    <property type="entry name" value="WD40_repeat_dom_sf"/>
</dbReference>
<dbReference type="AlphaFoldDB" id="A0AAV3XYB0"/>
<dbReference type="GO" id="GO:0005829">
    <property type="term" value="C:cytosol"/>
    <property type="evidence" value="ECO:0007669"/>
    <property type="project" value="UniProtKB-SubCell"/>
</dbReference>
<feature type="repeat" description="WD" evidence="11">
    <location>
        <begin position="188"/>
        <end position="224"/>
    </location>
</feature>
<evidence type="ECO:0000256" key="4">
    <source>
        <dbReference type="ARBA" id="ARBA00022490"/>
    </source>
</evidence>
<dbReference type="Pfam" id="PF00400">
    <property type="entry name" value="WD40"/>
    <property type="match status" value="5"/>
</dbReference>
<organism evidence="12 13">
    <name type="scientific">Plakobranchus ocellatus</name>
    <dbReference type="NCBI Taxonomy" id="259542"/>
    <lineage>
        <taxon>Eukaryota</taxon>
        <taxon>Metazoa</taxon>
        <taxon>Spiralia</taxon>
        <taxon>Lophotrochozoa</taxon>
        <taxon>Mollusca</taxon>
        <taxon>Gastropoda</taxon>
        <taxon>Heterobranchia</taxon>
        <taxon>Euthyneura</taxon>
        <taxon>Panpulmonata</taxon>
        <taxon>Sacoglossa</taxon>
        <taxon>Placobranchoidea</taxon>
        <taxon>Plakobranchidae</taxon>
        <taxon>Plakobranchus</taxon>
    </lineage>
</organism>
<dbReference type="InterPro" id="IPR020472">
    <property type="entry name" value="WD40_PAC1"/>
</dbReference>
<keyword evidence="8" id="KW-0576">Peroxisome</keyword>
<dbReference type="InterPro" id="IPR044536">
    <property type="entry name" value="PEX7"/>
</dbReference>
<dbReference type="PRINTS" id="PR00320">
    <property type="entry name" value="GPROTEINBRPT"/>
</dbReference>
<dbReference type="PROSITE" id="PS00678">
    <property type="entry name" value="WD_REPEATS_1"/>
    <property type="match status" value="4"/>
</dbReference>
<evidence type="ECO:0000256" key="8">
    <source>
        <dbReference type="ARBA" id="ARBA00023140"/>
    </source>
</evidence>
<keyword evidence="4" id="KW-0963">Cytoplasm</keyword>
<dbReference type="PROSITE" id="PS50294">
    <property type="entry name" value="WD_REPEATS_REGION"/>
    <property type="match status" value="3"/>
</dbReference>
<keyword evidence="13" id="KW-1185">Reference proteome</keyword>
<keyword evidence="6" id="KW-0677">Repeat</keyword>
<evidence type="ECO:0000256" key="7">
    <source>
        <dbReference type="ARBA" id="ARBA00022927"/>
    </source>
</evidence>
<dbReference type="InterPro" id="IPR019775">
    <property type="entry name" value="WD40_repeat_CS"/>
</dbReference>
<comment type="subcellular location">
    <subcellularLocation>
        <location evidence="2">Cytoplasm</location>
        <location evidence="2">Cytosol</location>
    </subcellularLocation>
    <subcellularLocation>
        <location evidence="1">Peroxisome matrix</location>
    </subcellularLocation>
</comment>
<dbReference type="Proteomes" id="UP000735302">
    <property type="component" value="Unassembled WGS sequence"/>
</dbReference>
<feature type="repeat" description="WD" evidence="11">
    <location>
        <begin position="100"/>
        <end position="143"/>
    </location>
</feature>
<dbReference type="InterPro" id="IPR001680">
    <property type="entry name" value="WD40_rpt"/>
</dbReference>
<keyword evidence="12" id="KW-0675">Receptor</keyword>
<dbReference type="SMART" id="SM00320">
    <property type="entry name" value="WD40"/>
    <property type="match status" value="6"/>
</dbReference>
<evidence type="ECO:0000256" key="2">
    <source>
        <dbReference type="ARBA" id="ARBA00004514"/>
    </source>
</evidence>
<comment type="similarity">
    <text evidence="9">Belongs to the WD repeat peroxin-7 family.</text>
</comment>
<dbReference type="GO" id="GO:0005053">
    <property type="term" value="F:peroxisome matrix targeting signal-2 binding"/>
    <property type="evidence" value="ECO:0007669"/>
    <property type="project" value="InterPro"/>
</dbReference>
<dbReference type="EMBL" id="BLXT01000273">
    <property type="protein sequence ID" value="GFN75614.1"/>
    <property type="molecule type" value="Genomic_DNA"/>
</dbReference>
<feature type="repeat" description="WD" evidence="11">
    <location>
        <begin position="232"/>
        <end position="266"/>
    </location>
</feature>
<evidence type="ECO:0000256" key="3">
    <source>
        <dbReference type="ARBA" id="ARBA00022448"/>
    </source>
</evidence>
<name>A0AAV3XYB0_9GAST</name>
<dbReference type="CDD" id="cd00200">
    <property type="entry name" value="WD40"/>
    <property type="match status" value="1"/>
</dbReference>
<keyword evidence="7" id="KW-0653">Protein transport</keyword>
<evidence type="ECO:0000313" key="13">
    <source>
        <dbReference type="Proteomes" id="UP000735302"/>
    </source>
</evidence>
<evidence type="ECO:0000313" key="12">
    <source>
        <dbReference type="EMBL" id="GFN75614.1"/>
    </source>
</evidence>
<dbReference type="GO" id="GO:0016558">
    <property type="term" value="P:protein import into peroxisome matrix"/>
    <property type="evidence" value="ECO:0007669"/>
    <property type="project" value="InterPro"/>
</dbReference>
<comment type="caution">
    <text evidence="12">The sequence shown here is derived from an EMBL/GenBank/DDBJ whole genome shotgun (WGS) entry which is preliminary data.</text>
</comment>
<proteinExistence type="inferred from homology"/>
<evidence type="ECO:0000256" key="9">
    <source>
        <dbReference type="ARBA" id="ARBA00024017"/>
    </source>
</evidence>
<dbReference type="InterPro" id="IPR015943">
    <property type="entry name" value="WD40/YVTN_repeat-like_dom_sf"/>
</dbReference>
<evidence type="ECO:0000256" key="11">
    <source>
        <dbReference type="PROSITE-ProRule" id="PRU00221"/>
    </source>
</evidence>
<evidence type="ECO:0000256" key="6">
    <source>
        <dbReference type="ARBA" id="ARBA00022737"/>
    </source>
</evidence>
<protein>
    <recommendedName>
        <fullName evidence="10">Peroxin-7</fullName>
    </recommendedName>
</protein>
<evidence type="ECO:0000256" key="1">
    <source>
        <dbReference type="ARBA" id="ARBA00004253"/>
    </source>
</evidence>
<keyword evidence="3" id="KW-0813">Transport</keyword>
<dbReference type="PROSITE" id="PS50082">
    <property type="entry name" value="WD_REPEATS_2"/>
    <property type="match status" value="5"/>
</dbReference>
<sequence>MNQTFRTQARHGYSVQFSPYFPHRLACTASQYYGIAGCGSLFVLDAFSDGIRPVRVFDWNESLFDLVWAENNENIIVTCSGDGSIQVWDVAQPQGPLKVLKEHTKEVNGIDWSQTRNEHLVISASWDKLLKVWDVSKDQALQTFQGHDHIVYTCCWSPHIPGLFASASGDHTLRLWDTRKPEGYVRLIPAHEAEILSCDWCKYDQNILFSGGVDGLIRGWDVRNPKLPTCELRGHTYAVRRLCASPFQGSIIASASYDFSIKIWDVIKQVCVDTIEHHTEFVYGLDFNVHVPNQMADCGWDELLHVYNTSPYT</sequence>
<evidence type="ECO:0000256" key="5">
    <source>
        <dbReference type="ARBA" id="ARBA00022574"/>
    </source>
</evidence>
<dbReference type="PANTHER" id="PTHR46027:SF1">
    <property type="entry name" value="PEROXISOMAL TARGETING SIGNAL 2 RECEPTOR"/>
    <property type="match status" value="1"/>
</dbReference>
<keyword evidence="5 11" id="KW-0853">WD repeat</keyword>
<evidence type="ECO:0000256" key="10">
    <source>
        <dbReference type="ARBA" id="ARBA00032565"/>
    </source>
</evidence>
<dbReference type="GO" id="GO:0005782">
    <property type="term" value="C:peroxisomal matrix"/>
    <property type="evidence" value="ECO:0007669"/>
    <property type="project" value="UniProtKB-SubCell"/>
</dbReference>
<reference evidence="12 13" key="1">
    <citation type="journal article" date="2021" name="Elife">
        <title>Chloroplast acquisition without the gene transfer in kleptoplastic sea slugs, Plakobranchus ocellatus.</title>
        <authorList>
            <person name="Maeda T."/>
            <person name="Takahashi S."/>
            <person name="Yoshida T."/>
            <person name="Shimamura S."/>
            <person name="Takaki Y."/>
            <person name="Nagai Y."/>
            <person name="Toyoda A."/>
            <person name="Suzuki Y."/>
            <person name="Arimoto A."/>
            <person name="Ishii H."/>
            <person name="Satoh N."/>
            <person name="Nishiyama T."/>
            <person name="Hasebe M."/>
            <person name="Maruyama T."/>
            <person name="Minagawa J."/>
            <person name="Obokata J."/>
            <person name="Shigenobu S."/>
        </authorList>
    </citation>
    <scope>NUCLEOTIDE SEQUENCE [LARGE SCALE GENOMIC DNA]</scope>
</reference>
<dbReference type="SUPFAM" id="SSF50978">
    <property type="entry name" value="WD40 repeat-like"/>
    <property type="match status" value="1"/>
</dbReference>